<evidence type="ECO:0000313" key="6">
    <source>
        <dbReference type="EMBL" id="PNR46147.1"/>
    </source>
</evidence>
<dbReference type="GO" id="GO:0016567">
    <property type="term" value="P:protein ubiquitination"/>
    <property type="evidence" value="ECO:0007669"/>
    <property type="project" value="UniProtKB-UniPathway"/>
</dbReference>
<proteinExistence type="predicted"/>
<reference evidence="6 8" key="1">
    <citation type="journal article" date="2008" name="Science">
        <title>The Physcomitrella genome reveals evolutionary insights into the conquest of land by plants.</title>
        <authorList>
            <person name="Rensing S."/>
            <person name="Lang D."/>
            <person name="Zimmer A."/>
            <person name="Terry A."/>
            <person name="Salamov A."/>
            <person name="Shapiro H."/>
            <person name="Nishiyama T."/>
            <person name="Perroud P.-F."/>
            <person name="Lindquist E."/>
            <person name="Kamisugi Y."/>
            <person name="Tanahashi T."/>
            <person name="Sakakibara K."/>
            <person name="Fujita T."/>
            <person name="Oishi K."/>
            <person name="Shin-I T."/>
            <person name="Kuroki Y."/>
            <person name="Toyoda A."/>
            <person name="Suzuki Y."/>
            <person name="Hashimoto A."/>
            <person name="Yamaguchi K."/>
            <person name="Sugano A."/>
            <person name="Kohara Y."/>
            <person name="Fujiyama A."/>
            <person name="Anterola A."/>
            <person name="Aoki S."/>
            <person name="Ashton N."/>
            <person name="Barbazuk W.B."/>
            <person name="Barker E."/>
            <person name="Bennetzen J."/>
            <person name="Bezanilla M."/>
            <person name="Blankenship R."/>
            <person name="Cho S.H."/>
            <person name="Dutcher S."/>
            <person name="Estelle M."/>
            <person name="Fawcett J.A."/>
            <person name="Gundlach H."/>
            <person name="Hanada K."/>
            <person name="Heyl A."/>
            <person name="Hicks K.A."/>
            <person name="Hugh J."/>
            <person name="Lohr M."/>
            <person name="Mayer K."/>
            <person name="Melkozernov A."/>
            <person name="Murata T."/>
            <person name="Nelson D."/>
            <person name="Pils B."/>
            <person name="Prigge M."/>
            <person name="Reiss B."/>
            <person name="Renner T."/>
            <person name="Rombauts S."/>
            <person name="Rushton P."/>
            <person name="Sanderfoot A."/>
            <person name="Schween G."/>
            <person name="Shiu S.-H."/>
            <person name="Stueber K."/>
            <person name="Theodoulou F.L."/>
            <person name="Tu H."/>
            <person name="Van de Peer Y."/>
            <person name="Verrier P.J."/>
            <person name="Waters E."/>
            <person name="Wood A."/>
            <person name="Yang L."/>
            <person name="Cove D."/>
            <person name="Cuming A."/>
            <person name="Hasebe M."/>
            <person name="Lucas S."/>
            <person name="Mishler D.B."/>
            <person name="Reski R."/>
            <person name="Grigoriev I."/>
            <person name="Quatrano R.S."/>
            <person name="Boore J.L."/>
        </authorList>
    </citation>
    <scope>NUCLEOTIDE SEQUENCE [LARGE SCALE GENOMIC DNA]</scope>
    <source>
        <strain evidence="7 8">cv. Gransden 2004</strain>
    </source>
</reference>
<evidence type="ECO:0000313" key="8">
    <source>
        <dbReference type="Proteomes" id="UP000006727"/>
    </source>
</evidence>
<dbReference type="Gramene" id="Pp3c10_1790V3.1">
    <property type="protein sequence ID" value="Pp3c10_1790V3.1"/>
    <property type="gene ID" value="Pp3c10_1790"/>
</dbReference>
<dbReference type="PANTHER" id="PTHR32370">
    <property type="entry name" value="OS12G0117600 PROTEIN"/>
    <property type="match status" value="1"/>
</dbReference>
<dbReference type="AlphaFoldDB" id="A0A2K1JX84"/>
<name>A0A2K1JX84_PHYPA</name>
<accession>A0A2K1JX84</accession>
<evidence type="ECO:0000256" key="3">
    <source>
        <dbReference type="SAM" id="MobiDB-lite"/>
    </source>
</evidence>
<dbReference type="Pfam" id="PF00651">
    <property type="entry name" value="BTB"/>
    <property type="match status" value="1"/>
</dbReference>
<evidence type="ECO:0000256" key="2">
    <source>
        <dbReference type="ARBA" id="ARBA00022786"/>
    </source>
</evidence>
<gene>
    <name evidence="7" type="primary">LOC112287306</name>
    <name evidence="6" type="ORF">PHYPA_013266</name>
</gene>
<dbReference type="SUPFAM" id="SSF54695">
    <property type="entry name" value="POZ domain"/>
    <property type="match status" value="1"/>
</dbReference>
<evidence type="ECO:0000256" key="1">
    <source>
        <dbReference type="ARBA" id="ARBA00004906"/>
    </source>
</evidence>
<dbReference type="InterPro" id="IPR000210">
    <property type="entry name" value="BTB/POZ_dom"/>
</dbReference>
<sequence>MAKKVGLNGWLQRVRETGEHSDVVVRVTGEEFRLHMLPLRNESGYFRDLPSSSNGIEQVDEKTGCKLVNIHHLPGGVEGFAIAVNMCYLIKPSFTVKNVALVCAAAEFLAMEDVTESARKFMHSNIFSHWRYCVNYLQNYTRIGSPVDEYVEFRCQKVLATACVKCFTEIKHVSAPSAYISGPLTAVPPKQSSSACQTLTELLVQVCSLPDIYAAEIINTLVDSDVNLNLKCRQGRNVRRWLESVIDDECQSDKARCYVLLCLSRMLLKNAPTKRPWMELSSQYWCSLLEHADQLLPLLGDPLKTEYSIGGSHLEVYRNHSYFKERLIGVKAMLEEKIGESLNEMDEYLRDYKFGPDTLMSLVEYYISMGEYTEQSLEEIAGDVDRFLWFYANECSISVDAFISLVKAFPPSARDCHDTIYGAIEKLISTAPNCSAEEQQQLWSLIDHFKLSPSVNERALNNPVFLSQPEILESVLLHHSQELAKVDDTDGRHLRHIMQKVINASLKLLEENSRRSREILELQRQYGELLGCRSQMLNPEGIVDLLGKQHHSNLSQNSSLQRESETEESEISDSPSLATVSSTVLGSGRRRLAEMFRDDMADCSSASC</sequence>
<keyword evidence="2" id="KW-0833">Ubl conjugation pathway</keyword>
<dbReference type="Pfam" id="PF03000">
    <property type="entry name" value="NPH3"/>
    <property type="match status" value="1"/>
</dbReference>
<dbReference type="Proteomes" id="UP000006727">
    <property type="component" value="Chromosome 10"/>
</dbReference>
<dbReference type="PROSITE" id="PS51649">
    <property type="entry name" value="NPH3"/>
    <property type="match status" value="1"/>
</dbReference>
<dbReference type="SMART" id="SM00225">
    <property type="entry name" value="BTB"/>
    <property type="match status" value="1"/>
</dbReference>
<protein>
    <recommendedName>
        <fullName evidence="9">NPH3 domain-containing protein</fullName>
    </recommendedName>
</protein>
<dbReference type="InterPro" id="IPR011333">
    <property type="entry name" value="SKP1/BTB/POZ_sf"/>
</dbReference>
<comment type="pathway">
    <text evidence="1">Protein modification; protein ubiquitination.</text>
</comment>
<dbReference type="EnsemblPlants" id="Pp3c10_1790V3.1">
    <property type="protein sequence ID" value="Pp3c10_1790V3.1"/>
    <property type="gene ID" value="Pp3c10_1790"/>
</dbReference>
<feature type="domain" description="NPH3" evidence="5">
    <location>
        <begin position="215"/>
        <end position="480"/>
    </location>
</feature>
<dbReference type="EMBL" id="ABEU02000010">
    <property type="protein sequence ID" value="PNR46147.1"/>
    <property type="molecule type" value="Genomic_DNA"/>
</dbReference>
<dbReference type="Gramene" id="Pp3c10_1790V3.2">
    <property type="protein sequence ID" value="Pp3c10_1790V3.2"/>
    <property type="gene ID" value="Pp3c10_1790"/>
</dbReference>
<dbReference type="PROSITE" id="PS50097">
    <property type="entry name" value="BTB"/>
    <property type="match status" value="1"/>
</dbReference>
<dbReference type="EnsemblPlants" id="Pp3c10_1790V3.2">
    <property type="protein sequence ID" value="Pp3c10_1790V3.2"/>
    <property type="gene ID" value="Pp3c10_1790"/>
</dbReference>
<feature type="domain" description="BTB" evidence="4">
    <location>
        <begin position="21"/>
        <end position="88"/>
    </location>
</feature>
<organism evidence="6">
    <name type="scientific">Physcomitrium patens</name>
    <name type="common">Spreading-leaved earth moss</name>
    <name type="synonym">Physcomitrella patens</name>
    <dbReference type="NCBI Taxonomy" id="3218"/>
    <lineage>
        <taxon>Eukaryota</taxon>
        <taxon>Viridiplantae</taxon>
        <taxon>Streptophyta</taxon>
        <taxon>Embryophyta</taxon>
        <taxon>Bryophyta</taxon>
        <taxon>Bryophytina</taxon>
        <taxon>Bryopsida</taxon>
        <taxon>Funariidae</taxon>
        <taxon>Funariales</taxon>
        <taxon>Funariaceae</taxon>
        <taxon>Physcomitrium</taxon>
    </lineage>
</organism>
<evidence type="ECO:0000259" key="4">
    <source>
        <dbReference type="PROSITE" id="PS50097"/>
    </source>
</evidence>
<reference evidence="7" key="3">
    <citation type="submission" date="2020-12" db="UniProtKB">
        <authorList>
            <consortium name="EnsemblPlants"/>
        </authorList>
    </citation>
    <scope>IDENTIFICATION</scope>
</reference>
<evidence type="ECO:0000313" key="7">
    <source>
        <dbReference type="EnsemblPlants" id="Pp3c10_1790V3.1"/>
    </source>
</evidence>
<dbReference type="UniPathway" id="UPA00143"/>
<dbReference type="Gene3D" id="3.30.710.10">
    <property type="entry name" value="Potassium Channel Kv1.1, Chain A"/>
    <property type="match status" value="1"/>
</dbReference>
<evidence type="ECO:0000259" key="5">
    <source>
        <dbReference type="PROSITE" id="PS51649"/>
    </source>
</evidence>
<dbReference type="InterPro" id="IPR043454">
    <property type="entry name" value="NPH3/RPT2-like"/>
</dbReference>
<dbReference type="GeneID" id="112287306"/>
<evidence type="ECO:0008006" key="9">
    <source>
        <dbReference type="Google" id="ProtNLM"/>
    </source>
</evidence>
<keyword evidence="8" id="KW-1185">Reference proteome</keyword>
<feature type="region of interest" description="Disordered" evidence="3">
    <location>
        <begin position="553"/>
        <end position="582"/>
    </location>
</feature>
<dbReference type="RefSeq" id="XP_024385969.1">
    <property type="nucleotide sequence ID" value="XM_024530201.2"/>
</dbReference>
<dbReference type="PaxDb" id="3218-PP1S245_108V6.1"/>
<reference evidence="6 8" key="2">
    <citation type="journal article" date="2018" name="Plant J.">
        <title>The Physcomitrella patens chromosome-scale assembly reveals moss genome structure and evolution.</title>
        <authorList>
            <person name="Lang D."/>
            <person name="Ullrich K.K."/>
            <person name="Murat F."/>
            <person name="Fuchs J."/>
            <person name="Jenkins J."/>
            <person name="Haas F.B."/>
            <person name="Piednoel M."/>
            <person name="Gundlach H."/>
            <person name="Van Bel M."/>
            <person name="Meyberg R."/>
            <person name="Vives C."/>
            <person name="Morata J."/>
            <person name="Symeonidi A."/>
            <person name="Hiss M."/>
            <person name="Muchero W."/>
            <person name="Kamisugi Y."/>
            <person name="Saleh O."/>
            <person name="Blanc G."/>
            <person name="Decker E.L."/>
            <person name="van Gessel N."/>
            <person name="Grimwood J."/>
            <person name="Hayes R.D."/>
            <person name="Graham S.W."/>
            <person name="Gunter L.E."/>
            <person name="McDaniel S.F."/>
            <person name="Hoernstein S.N.W."/>
            <person name="Larsson A."/>
            <person name="Li F.W."/>
            <person name="Perroud P.F."/>
            <person name="Phillips J."/>
            <person name="Ranjan P."/>
            <person name="Rokshar D.S."/>
            <person name="Rothfels C.J."/>
            <person name="Schneider L."/>
            <person name="Shu S."/>
            <person name="Stevenson D.W."/>
            <person name="Thummler F."/>
            <person name="Tillich M."/>
            <person name="Villarreal Aguilar J.C."/>
            <person name="Widiez T."/>
            <person name="Wong G.K."/>
            <person name="Wymore A."/>
            <person name="Zhang Y."/>
            <person name="Zimmer A.D."/>
            <person name="Quatrano R.S."/>
            <person name="Mayer K.F.X."/>
            <person name="Goodstein D."/>
            <person name="Casacuberta J.M."/>
            <person name="Vandepoele K."/>
            <person name="Reski R."/>
            <person name="Cuming A.C."/>
            <person name="Tuskan G.A."/>
            <person name="Maumus F."/>
            <person name="Salse J."/>
            <person name="Schmutz J."/>
            <person name="Rensing S.A."/>
        </authorList>
    </citation>
    <scope>NUCLEOTIDE SEQUENCE [LARGE SCALE GENOMIC DNA]</scope>
    <source>
        <strain evidence="7 8">cv. Gransden 2004</strain>
    </source>
</reference>
<dbReference type="InterPro" id="IPR027356">
    <property type="entry name" value="NPH3_dom"/>
</dbReference>